<evidence type="ECO:0000313" key="1">
    <source>
        <dbReference type="EMBL" id="KAH7955690.1"/>
    </source>
</evidence>
<dbReference type="InterPro" id="IPR016024">
    <property type="entry name" value="ARM-type_fold"/>
</dbReference>
<dbReference type="Pfam" id="PF25801">
    <property type="entry name" value="HEAT_GCN1_C_2"/>
    <property type="match status" value="2"/>
</dbReference>
<organism evidence="1 2">
    <name type="scientific">Rhipicephalus sanguineus</name>
    <name type="common">Brown dog tick</name>
    <name type="synonym">Ixodes sanguineus</name>
    <dbReference type="NCBI Taxonomy" id="34632"/>
    <lineage>
        <taxon>Eukaryota</taxon>
        <taxon>Metazoa</taxon>
        <taxon>Ecdysozoa</taxon>
        <taxon>Arthropoda</taxon>
        <taxon>Chelicerata</taxon>
        <taxon>Arachnida</taxon>
        <taxon>Acari</taxon>
        <taxon>Parasitiformes</taxon>
        <taxon>Ixodida</taxon>
        <taxon>Ixodoidea</taxon>
        <taxon>Ixodidae</taxon>
        <taxon>Rhipicephalinae</taxon>
        <taxon>Rhipicephalus</taxon>
        <taxon>Rhipicephalus</taxon>
    </lineage>
</organism>
<reference evidence="1" key="2">
    <citation type="submission" date="2021-09" db="EMBL/GenBank/DDBJ databases">
        <authorList>
            <person name="Jia N."/>
            <person name="Wang J."/>
            <person name="Shi W."/>
            <person name="Du L."/>
            <person name="Sun Y."/>
            <person name="Zhan W."/>
            <person name="Jiang J."/>
            <person name="Wang Q."/>
            <person name="Zhang B."/>
            <person name="Ji P."/>
            <person name="Sakyi L.B."/>
            <person name="Cui X."/>
            <person name="Yuan T."/>
            <person name="Jiang B."/>
            <person name="Yang W."/>
            <person name="Lam T.T.-Y."/>
            <person name="Chang Q."/>
            <person name="Ding S."/>
            <person name="Wang X."/>
            <person name="Zhu J."/>
            <person name="Ruan X."/>
            <person name="Zhao L."/>
            <person name="Wei J."/>
            <person name="Que T."/>
            <person name="Du C."/>
            <person name="Cheng J."/>
            <person name="Dai P."/>
            <person name="Han X."/>
            <person name="Huang E."/>
            <person name="Gao Y."/>
            <person name="Liu J."/>
            <person name="Shao H."/>
            <person name="Ye R."/>
            <person name="Li L."/>
            <person name="Wei W."/>
            <person name="Wang X."/>
            <person name="Wang C."/>
            <person name="Huo Q."/>
            <person name="Li W."/>
            <person name="Guo W."/>
            <person name="Chen H."/>
            <person name="Chen S."/>
            <person name="Zhou L."/>
            <person name="Zhou L."/>
            <person name="Ni X."/>
            <person name="Tian J."/>
            <person name="Zhou Y."/>
            <person name="Sheng Y."/>
            <person name="Liu T."/>
            <person name="Pan Y."/>
            <person name="Xia L."/>
            <person name="Li J."/>
            <person name="Zhao F."/>
            <person name="Cao W."/>
        </authorList>
    </citation>
    <scope>NUCLEOTIDE SEQUENCE</scope>
    <source>
        <strain evidence="1">Rsan-2018</strain>
        <tissue evidence="1">Larvae</tissue>
    </source>
</reference>
<name>A0A9D4PTR6_RHISA</name>
<comment type="caution">
    <text evidence="1">The sequence shown here is derived from an EMBL/GenBank/DDBJ whole genome shotgun (WGS) entry which is preliminary data.</text>
</comment>
<keyword evidence="2" id="KW-1185">Reference proteome</keyword>
<dbReference type="SUPFAM" id="SSF48371">
    <property type="entry name" value="ARM repeat"/>
    <property type="match status" value="1"/>
</dbReference>
<dbReference type="VEuPathDB" id="VectorBase:RSAN_036287"/>
<dbReference type="Proteomes" id="UP000821837">
    <property type="component" value="Unassembled WGS sequence"/>
</dbReference>
<accession>A0A9D4PTR6</accession>
<sequence>MLHCRWLTSVWPFSTQCLNHGSNEVKQLVAQTVQWLSRSLDKGAPPQLLRTLVPQLVNGTKEKNTMVRANSEYALVALLHLRASTQGLEVIFLTFWLFSNRLRTGYSSDNVLISQGTTHRCTGVNFNIIGKTYALKSAAQCHWHELLSPVHPDVTTILRTSSCKSTECLAVLDPGARESLQDVYTKVLRKVASHPEPKEEDLDDGVLS</sequence>
<dbReference type="AlphaFoldDB" id="A0A9D4PTR6"/>
<evidence type="ECO:0000313" key="2">
    <source>
        <dbReference type="Proteomes" id="UP000821837"/>
    </source>
</evidence>
<dbReference type="Gene3D" id="1.25.10.10">
    <property type="entry name" value="Leucine-rich Repeat Variant"/>
    <property type="match status" value="1"/>
</dbReference>
<protein>
    <submittedName>
        <fullName evidence="1">Uncharacterized protein</fullName>
    </submittedName>
</protein>
<dbReference type="InterPro" id="IPR011989">
    <property type="entry name" value="ARM-like"/>
</dbReference>
<gene>
    <name evidence="1" type="ORF">HPB52_002888</name>
</gene>
<reference evidence="1" key="1">
    <citation type="journal article" date="2020" name="Cell">
        <title>Large-Scale Comparative Analyses of Tick Genomes Elucidate Their Genetic Diversity and Vector Capacities.</title>
        <authorList>
            <consortium name="Tick Genome and Microbiome Consortium (TIGMIC)"/>
            <person name="Jia N."/>
            <person name="Wang J."/>
            <person name="Shi W."/>
            <person name="Du L."/>
            <person name="Sun Y."/>
            <person name="Zhan W."/>
            <person name="Jiang J.F."/>
            <person name="Wang Q."/>
            <person name="Zhang B."/>
            <person name="Ji P."/>
            <person name="Bell-Sakyi L."/>
            <person name="Cui X.M."/>
            <person name="Yuan T.T."/>
            <person name="Jiang B.G."/>
            <person name="Yang W.F."/>
            <person name="Lam T.T."/>
            <person name="Chang Q.C."/>
            <person name="Ding S.J."/>
            <person name="Wang X.J."/>
            <person name="Zhu J.G."/>
            <person name="Ruan X.D."/>
            <person name="Zhao L."/>
            <person name="Wei J.T."/>
            <person name="Ye R.Z."/>
            <person name="Que T.C."/>
            <person name="Du C.H."/>
            <person name="Zhou Y.H."/>
            <person name="Cheng J.X."/>
            <person name="Dai P.F."/>
            <person name="Guo W.B."/>
            <person name="Han X.H."/>
            <person name="Huang E.J."/>
            <person name="Li L.F."/>
            <person name="Wei W."/>
            <person name="Gao Y.C."/>
            <person name="Liu J.Z."/>
            <person name="Shao H.Z."/>
            <person name="Wang X."/>
            <person name="Wang C.C."/>
            <person name="Yang T.C."/>
            <person name="Huo Q.B."/>
            <person name="Li W."/>
            <person name="Chen H.Y."/>
            <person name="Chen S.E."/>
            <person name="Zhou L.G."/>
            <person name="Ni X.B."/>
            <person name="Tian J.H."/>
            <person name="Sheng Y."/>
            <person name="Liu T."/>
            <person name="Pan Y.S."/>
            <person name="Xia L.Y."/>
            <person name="Li J."/>
            <person name="Zhao F."/>
            <person name="Cao W.C."/>
        </authorList>
    </citation>
    <scope>NUCLEOTIDE SEQUENCE</scope>
    <source>
        <strain evidence="1">Rsan-2018</strain>
    </source>
</reference>
<proteinExistence type="predicted"/>
<dbReference type="EMBL" id="JABSTV010001250">
    <property type="protein sequence ID" value="KAH7955690.1"/>
    <property type="molecule type" value="Genomic_DNA"/>
</dbReference>